<feature type="region of interest" description="Disordered" evidence="1">
    <location>
        <begin position="491"/>
        <end position="549"/>
    </location>
</feature>
<feature type="region of interest" description="Disordered" evidence="1">
    <location>
        <begin position="224"/>
        <end position="244"/>
    </location>
</feature>
<keyword evidence="3" id="KW-1185">Reference proteome</keyword>
<dbReference type="Proteomes" id="UP001271780">
    <property type="component" value="Unassembled WGS sequence"/>
</dbReference>
<sequence length="549" mass="58517">MVHIIPLSVGQRRRDAGNAGPDASLAGEAVHPLDDHWQAVADHYERRLAQQQAFDTEIAARRLNGEIASAEADTVANAPVDGEGLHHAMYGEVEPFTGRVVQKGRFDTLFDDFLKQAPPELRPGLASRKAALAMQQLQRRNQYEQDQLSAVQAEELENIAKSDPDDTAAFDGSRQAGLDLIAKMNLDPQIRLQTEAAWGAGTAKARMEALIARDPRRAAEMLSAGPVAGKRKASNPATDPLADLSPDDIRRLVSQAHAATATELIEARANIDLASQNAPDAIASTGSYSGAMPSPAAFTAIYGVEEGGKRYQDFSRKIEGGRQAFGMRTMPNQAIHAALRDAEPGPASSKEDQTQYQVTAAAALKTLGMRRADPAGYVREVFPNVDAAWSKVTSPASKSEVSDREAYRQAIAVSVAAQRQLGVDNPQPLPRAVVQSIADGFSKKDVPQADRDTVLSDLLAAAPDRETREALTKQLDQAGVYQSAEIDPITTAATGQQPPPSAPLSEPLSAPQPAGEELGGPAEVGGSNPASPAKKGSLKRPEILFSTRF</sequence>
<reference evidence="2 3" key="1">
    <citation type="submission" date="2023-08" db="EMBL/GenBank/DDBJ databases">
        <title>Implementing the SeqCode for naming new Mesorhizobium species isolated from Vachellia karroo root nodules.</title>
        <authorList>
            <person name="Van Lill M."/>
        </authorList>
    </citation>
    <scope>NUCLEOTIDE SEQUENCE [LARGE SCALE GENOMIC DNA]</scope>
    <source>
        <strain evidence="2 3">VK23A</strain>
    </source>
</reference>
<feature type="compositionally biased region" description="Low complexity" evidence="1">
    <location>
        <begin position="503"/>
        <end position="514"/>
    </location>
</feature>
<accession>A0ABU4XKP4</accession>
<name>A0ABU4XKP4_9HYPH</name>
<feature type="region of interest" description="Disordered" evidence="1">
    <location>
        <begin position="1"/>
        <end position="21"/>
    </location>
</feature>
<organism evidence="2 3">
    <name type="scientific">Mesorhizobium dulcispinae</name>
    <dbReference type="NCBI Taxonomy" id="3072316"/>
    <lineage>
        <taxon>Bacteria</taxon>
        <taxon>Pseudomonadati</taxon>
        <taxon>Pseudomonadota</taxon>
        <taxon>Alphaproteobacteria</taxon>
        <taxon>Hyphomicrobiales</taxon>
        <taxon>Phyllobacteriaceae</taxon>
        <taxon>Mesorhizobium</taxon>
    </lineage>
</organism>
<evidence type="ECO:0000313" key="2">
    <source>
        <dbReference type="EMBL" id="MDX8475315.1"/>
    </source>
</evidence>
<proteinExistence type="predicted"/>
<evidence type="ECO:0000256" key="1">
    <source>
        <dbReference type="SAM" id="MobiDB-lite"/>
    </source>
</evidence>
<evidence type="ECO:0000313" key="3">
    <source>
        <dbReference type="Proteomes" id="UP001271780"/>
    </source>
</evidence>
<comment type="caution">
    <text evidence="2">The sequence shown here is derived from an EMBL/GenBank/DDBJ whole genome shotgun (WGS) entry which is preliminary data.</text>
</comment>
<protein>
    <submittedName>
        <fullName evidence="2">Uncharacterized protein</fullName>
    </submittedName>
</protein>
<dbReference type="EMBL" id="JAVIIZ010000018">
    <property type="protein sequence ID" value="MDX8475315.1"/>
    <property type="molecule type" value="Genomic_DNA"/>
</dbReference>
<dbReference type="RefSeq" id="WP_320318167.1">
    <property type="nucleotide sequence ID" value="NZ_JAVIIX010000017.1"/>
</dbReference>
<gene>
    <name evidence="2" type="ORF">RFM27_24780</name>
</gene>